<protein>
    <submittedName>
        <fullName evidence="1">ATP-grasp ribosomal peptide maturase</fullName>
    </submittedName>
</protein>
<dbReference type="PANTHER" id="PTHR21621">
    <property type="entry name" value="RIBOSOMAL PROTEIN S6 MODIFICATION PROTEIN"/>
    <property type="match status" value="1"/>
</dbReference>
<dbReference type="Proteomes" id="UP001049518">
    <property type="component" value="Chromosome"/>
</dbReference>
<dbReference type="PANTHER" id="PTHR21621:SF0">
    <property type="entry name" value="BETA-CITRYLGLUTAMATE SYNTHASE B-RELATED"/>
    <property type="match status" value="1"/>
</dbReference>
<dbReference type="SUPFAM" id="SSF56059">
    <property type="entry name" value="Glutathione synthetase ATP-binding domain-like"/>
    <property type="match status" value="1"/>
</dbReference>
<name>A0ABX8RAJ7_9ACTN</name>
<proteinExistence type="predicted"/>
<gene>
    <name evidence="1" type="primary">tgmB</name>
    <name evidence="1" type="ORF">AGRA3207_007373</name>
</gene>
<dbReference type="EMBL" id="CP059572">
    <property type="protein sequence ID" value="QXJ26992.1"/>
    <property type="molecule type" value="Genomic_DNA"/>
</dbReference>
<dbReference type="NCBIfam" id="TIGR04187">
    <property type="entry name" value="GRASP_SAV_5884"/>
    <property type="match status" value="1"/>
</dbReference>
<organism evidence="1 2">
    <name type="scientific">Actinomadura graeca</name>
    <dbReference type="NCBI Taxonomy" id="2750812"/>
    <lineage>
        <taxon>Bacteria</taxon>
        <taxon>Bacillati</taxon>
        <taxon>Actinomycetota</taxon>
        <taxon>Actinomycetes</taxon>
        <taxon>Streptosporangiales</taxon>
        <taxon>Thermomonosporaceae</taxon>
        <taxon>Actinomadura</taxon>
    </lineage>
</organism>
<evidence type="ECO:0000313" key="1">
    <source>
        <dbReference type="EMBL" id="QXJ26992.1"/>
    </source>
</evidence>
<accession>A0ABX8RAJ7</accession>
<sequence>MAVLVVTSLHDVTADLVITALNERGVPVVRVDPADIVPTDAGSDALSFAAQIGGAGDRWAGVLRTASRVLEVEQIRSVYHRRPGPWRFAHPDRRVREFAAREARHGLAGLLNHLPVLHVNPPKATAWAEYKPAQLQTAAQTGFTVPATLITNDLRAARTFIREHHPVVYKSFRGAPPSDGRTGAIWTQRVDPADLDESVAVTAHLYQQELDKSGDARITVVGRRVFASLIETPDGLLDWRSGDWDELTCTSLELPDGLADMLCTYLDRFGLVFGCFDFAVDRRTGHLIFIECNPNGQWAFLPDADAIADAFATLLQAG</sequence>
<dbReference type="Gene3D" id="3.30.470.20">
    <property type="entry name" value="ATP-grasp fold, B domain"/>
    <property type="match status" value="1"/>
</dbReference>
<dbReference type="InterPro" id="IPR026449">
    <property type="entry name" value="GRASP_SAV_5884"/>
</dbReference>
<keyword evidence="2" id="KW-1185">Reference proteome</keyword>
<evidence type="ECO:0000313" key="2">
    <source>
        <dbReference type="Proteomes" id="UP001049518"/>
    </source>
</evidence>
<reference evidence="1" key="1">
    <citation type="submission" date="2020-07" db="EMBL/GenBank/DDBJ databases">
        <authorList>
            <person name="Tarantini F.S."/>
            <person name="Hong K.W."/>
            <person name="Chan K.G."/>
        </authorList>
    </citation>
    <scope>NUCLEOTIDE SEQUENCE</scope>
    <source>
        <strain evidence="1">32-07</strain>
    </source>
</reference>